<dbReference type="InterPro" id="IPR029063">
    <property type="entry name" value="SAM-dependent_MTases_sf"/>
</dbReference>
<name>A0A0S7XS60_9BACT</name>
<dbReference type="EMBL" id="LIZY01000003">
    <property type="protein sequence ID" value="KPJ64905.1"/>
    <property type="molecule type" value="Genomic_DNA"/>
</dbReference>
<dbReference type="PANTHER" id="PTHR12829:SF7">
    <property type="entry name" value="N6-ADENOSINE-METHYLTRANSFERASE CATALYTIC SUBUNIT"/>
    <property type="match status" value="1"/>
</dbReference>
<dbReference type="Pfam" id="PF05063">
    <property type="entry name" value="MT-A70"/>
    <property type="match status" value="1"/>
</dbReference>
<sequence length="164" mass="19040">MERIQREVRPNQGAVHDYATPTLTLTEIGDWDIREYAVESGCHIYLWTTHHFLPAALDIFGRWGVNYECLITWVKNVGITPFSFMYTTEFVLFGRIGNLPLMKLGERVDLHAPVREHSRKPDEFYDLVRLVSPEPRLDVFSREARPGFDQLGDEVQRFADVSAR</sequence>
<comment type="caution">
    <text evidence="5">The sequence shown here is derived from an EMBL/GenBank/DDBJ whole genome shotgun (WGS) entry which is preliminary data.</text>
</comment>
<organism evidence="5 6">
    <name type="scientific">candidate division KD3-62 bacterium DG_56</name>
    <dbReference type="NCBI Taxonomy" id="1704032"/>
    <lineage>
        <taxon>Bacteria</taxon>
        <taxon>candidate division KD3-62</taxon>
    </lineage>
</organism>
<comment type="similarity">
    <text evidence="4">Belongs to the MT-A70-like family.</text>
</comment>
<evidence type="ECO:0000313" key="5">
    <source>
        <dbReference type="EMBL" id="KPJ64905.1"/>
    </source>
</evidence>
<evidence type="ECO:0008006" key="7">
    <source>
        <dbReference type="Google" id="ProtNLM"/>
    </source>
</evidence>
<keyword evidence="3" id="KW-0949">S-adenosyl-L-methionine</keyword>
<protein>
    <recommendedName>
        <fullName evidence="7">Methyltransferase</fullName>
    </recommendedName>
</protein>
<accession>A0A0S7XS60</accession>
<dbReference type="GO" id="GO:0008168">
    <property type="term" value="F:methyltransferase activity"/>
    <property type="evidence" value="ECO:0007669"/>
    <property type="project" value="UniProtKB-KW"/>
</dbReference>
<evidence type="ECO:0000256" key="4">
    <source>
        <dbReference type="PROSITE-ProRule" id="PRU00489"/>
    </source>
</evidence>
<keyword evidence="2" id="KW-0808">Transferase</keyword>
<evidence type="ECO:0000313" key="6">
    <source>
        <dbReference type="Proteomes" id="UP000052020"/>
    </source>
</evidence>
<proteinExistence type="inferred from homology"/>
<dbReference type="AlphaFoldDB" id="A0A0S7XS60"/>
<dbReference type="PROSITE" id="PS51143">
    <property type="entry name" value="MT_A70"/>
    <property type="match status" value="1"/>
</dbReference>
<evidence type="ECO:0000256" key="1">
    <source>
        <dbReference type="ARBA" id="ARBA00022603"/>
    </source>
</evidence>
<dbReference type="GO" id="GO:0032259">
    <property type="term" value="P:methylation"/>
    <property type="evidence" value="ECO:0007669"/>
    <property type="project" value="UniProtKB-KW"/>
</dbReference>
<dbReference type="Proteomes" id="UP000052020">
    <property type="component" value="Unassembled WGS sequence"/>
</dbReference>
<evidence type="ECO:0000256" key="3">
    <source>
        <dbReference type="ARBA" id="ARBA00022691"/>
    </source>
</evidence>
<dbReference type="SUPFAM" id="SSF53335">
    <property type="entry name" value="S-adenosyl-L-methionine-dependent methyltransferases"/>
    <property type="match status" value="1"/>
</dbReference>
<dbReference type="PANTHER" id="PTHR12829">
    <property type="entry name" value="N6-ADENOSINE-METHYLTRANSFERASE"/>
    <property type="match status" value="1"/>
</dbReference>
<reference evidence="5 6" key="1">
    <citation type="journal article" date="2015" name="Microbiome">
        <title>Genomic resolution of linkages in carbon, nitrogen, and sulfur cycling among widespread estuary sediment bacteria.</title>
        <authorList>
            <person name="Baker B.J."/>
            <person name="Lazar C.S."/>
            <person name="Teske A.P."/>
            <person name="Dick G.J."/>
        </authorList>
    </citation>
    <scope>NUCLEOTIDE SEQUENCE [LARGE SCALE GENOMIC DNA]</scope>
    <source>
        <strain evidence="5">DG_56</strain>
    </source>
</reference>
<dbReference type="InterPro" id="IPR007757">
    <property type="entry name" value="MT-A70-like"/>
</dbReference>
<keyword evidence="1" id="KW-0489">Methyltransferase</keyword>
<evidence type="ECO:0000256" key="2">
    <source>
        <dbReference type="ARBA" id="ARBA00022679"/>
    </source>
</evidence>
<gene>
    <name evidence="5" type="ORF">AMK68_00250</name>
</gene>